<dbReference type="Proteomes" id="UP001501410">
    <property type="component" value="Unassembled WGS sequence"/>
</dbReference>
<feature type="coiled-coil region" evidence="1">
    <location>
        <begin position="451"/>
        <end position="519"/>
    </location>
</feature>
<reference evidence="3" key="1">
    <citation type="journal article" date="2019" name="Int. J. Syst. Evol. Microbiol.">
        <title>The Global Catalogue of Microorganisms (GCM) 10K type strain sequencing project: providing services to taxonomists for standard genome sequencing and annotation.</title>
        <authorList>
            <consortium name="The Broad Institute Genomics Platform"/>
            <consortium name="The Broad Institute Genome Sequencing Center for Infectious Disease"/>
            <person name="Wu L."/>
            <person name="Ma J."/>
        </authorList>
    </citation>
    <scope>NUCLEOTIDE SEQUENCE [LARGE SCALE GENOMIC DNA]</scope>
    <source>
        <strain evidence="3">JCM 31921</strain>
    </source>
</reference>
<accession>A0ABP8MY69</accession>
<dbReference type="Pfam" id="PF03993">
    <property type="entry name" value="DUF349"/>
    <property type="match status" value="4"/>
</dbReference>
<dbReference type="EMBL" id="BAABEZ010000022">
    <property type="protein sequence ID" value="GAA4456151.1"/>
    <property type="molecule type" value="Genomic_DNA"/>
</dbReference>
<evidence type="ECO:0000313" key="2">
    <source>
        <dbReference type="EMBL" id="GAA4456151.1"/>
    </source>
</evidence>
<dbReference type="RefSeq" id="WP_344826564.1">
    <property type="nucleotide sequence ID" value="NZ_BAABEZ010000022.1"/>
</dbReference>
<evidence type="ECO:0000313" key="3">
    <source>
        <dbReference type="Proteomes" id="UP001501410"/>
    </source>
</evidence>
<gene>
    <name evidence="2" type="ORF">GCM10023092_20990</name>
</gene>
<keyword evidence="1" id="KW-0175">Coiled coil</keyword>
<evidence type="ECO:0008006" key="4">
    <source>
        <dbReference type="Google" id="ProtNLM"/>
    </source>
</evidence>
<name>A0ABP8MY69_9BACT</name>
<proteinExistence type="predicted"/>
<comment type="caution">
    <text evidence="2">The sequence shown here is derived from an EMBL/GenBank/DDBJ whole genome shotgun (WGS) entry which is preliminary data.</text>
</comment>
<dbReference type="InterPro" id="IPR007139">
    <property type="entry name" value="DUF349"/>
</dbReference>
<protein>
    <recommendedName>
        <fullName evidence="4">DUF349 domain-containing protein</fullName>
    </recommendedName>
</protein>
<organism evidence="2 3">
    <name type="scientific">Rurimicrobium arvi</name>
    <dbReference type="NCBI Taxonomy" id="2049916"/>
    <lineage>
        <taxon>Bacteria</taxon>
        <taxon>Pseudomonadati</taxon>
        <taxon>Bacteroidota</taxon>
        <taxon>Chitinophagia</taxon>
        <taxon>Chitinophagales</taxon>
        <taxon>Chitinophagaceae</taxon>
        <taxon>Rurimicrobium</taxon>
    </lineage>
</organism>
<evidence type="ECO:0000256" key="1">
    <source>
        <dbReference type="SAM" id="Coils"/>
    </source>
</evidence>
<keyword evidence="3" id="KW-1185">Reference proteome</keyword>
<sequence length="528" mass="62223">MDTPTQSATAQEQLKLWWDNKPFQGKEYCSIDEKGSLTVKGLGDRVVSILNHVTGDTVIQNLLDKFRDIEKHFTDFEKEWGTNEDKTKLLSRLSRLKESVENANAIGDIEALQHKIRSWHNSIEQQIDDNYKAKEALVKEAEGLSVSNNNWKDITQKLKDISEQWKTLGFVDKKRNDALWDKLEKIKEHFFEEKRQHQEDISKEMLQNLDLKMELVDKAEALADSENWKETTEIFKQLMEDWKKTGRTIPDKNEALWQRFIAAKNNFYDRKKLHTDQIKVEQEANYAIKIALVEKAEAMRDSTDWGVTAKAYNDLMDEWKKAGQAPAEHNNDLWNRFSAAKTAFFNAKKAHSNEYKNMLDENLKKKQSLIDRAESLKNSTRWKEATEELNQLFEEWKSIGHAGKEHKEHLWEQFISARKHFFRRKDEDRERRREAFEKHKEVHNIQLRNTLLNMESENAEDQAQVDELRQNIEHNVDGPKADELRAHMKNLIVEIEERISKRNGRIEDLKNQVHKAEQRENLDDNGSM</sequence>